<gene>
    <name evidence="8" type="ORF">HUK65_03910</name>
</gene>
<dbReference type="GO" id="GO:0005886">
    <property type="term" value="C:plasma membrane"/>
    <property type="evidence" value="ECO:0007669"/>
    <property type="project" value="UniProtKB-SubCell"/>
</dbReference>
<name>A0A7Z0KWH4_9RHOB</name>
<keyword evidence="7" id="KW-0813">Transport</keyword>
<dbReference type="EMBL" id="JACBXS010000006">
    <property type="protein sequence ID" value="NYS24127.1"/>
    <property type="molecule type" value="Genomic_DNA"/>
</dbReference>
<evidence type="ECO:0000256" key="1">
    <source>
        <dbReference type="ARBA" id="ARBA00004162"/>
    </source>
</evidence>
<reference evidence="8 9" key="1">
    <citation type="journal article" date="2000" name="Arch. Microbiol.">
        <title>Rhodobaca bogoriensis gen. nov. and sp. nov., an alkaliphilic purple nonsulfur bacterium from African Rift Valley soda lakes.</title>
        <authorList>
            <person name="Milford A.D."/>
            <person name="Achenbach L.A."/>
            <person name="Jung D.O."/>
            <person name="Madigan M.T."/>
        </authorList>
    </citation>
    <scope>NUCLEOTIDE SEQUENCE [LARGE SCALE GENOMIC DNA]</scope>
    <source>
        <strain evidence="8 9">2376</strain>
    </source>
</reference>
<dbReference type="Proteomes" id="UP000529417">
    <property type="component" value="Unassembled WGS sequence"/>
</dbReference>
<keyword evidence="6" id="KW-0472">Membrane</keyword>
<organism evidence="8 9">
    <name type="scientific">Rhabdonatronobacter sediminivivens</name>
    <dbReference type="NCBI Taxonomy" id="2743469"/>
    <lineage>
        <taxon>Bacteria</taxon>
        <taxon>Pseudomonadati</taxon>
        <taxon>Pseudomonadota</taxon>
        <taxon>Alphaproteobacteria</taxon>
        <taxon>Rhodobacterales</taxon>
        <taxon>Paracoccaceae</taxon>
        <taxon>Rhabdonatronobacter</taxon>
    </lineage>
</organism>
<evidence type="ECO:0000256" key="3">
    <source>
        <dbReference type="ARBA" id="ARBA00022475"/>
    </source>
</evidence>
<evidence type="ECO:0000256" key="4">
    <source>
        <dbReference type="ARBA" id="ARBA00022692"/>
    </source>
</evidence>
<accession>A0A7Z0KWH4</accession>
<keyword evidence="4 7" id="KW-0812">Transmembrane</keyword>
<dbReference type="AlphaFoldDB" id="A0A7Z0KWH4"/>
<evidence type="ECO:0000313" key="8">
    <source>
        <dbReference type="EMBL" id="NYS24127.1"/>
    </source>
</evidence>
<evidence type="ECO:0000256" key="5">
    <source>
        <dbReference type="ARBA" id="ARBA00022989"/>
    </source>
</evidence>
<evidence type="ECO:0000256" key="2">
    <source>
        <dbReference type="ARBA" id="ARBA00005811"/>
    </source>
</evidence>
<comment type="caution">
    <text evidence="8">The sequence shown here is derived from an EMBL/GenBank/DDBJ whole genome shotgun (WGS) entry which is preliminary data.</text>
</comment>
<sequence>MDLSPPRPPRPMRESVVPMINVVFLLLIFFLMTAQIAPPDPVDTTPPVVTLDTDPLDPVTQAAWLGPQGMVLADGTGGDAALAALAEARAPVTLHADAALPAADLARALRDLGAAGMSDVTLVVRPGATTP</sequence>
<dbReference type="InterPro" id="IPR003400">
    <property type="entry name" value="ExbD"/>
</dbReference>
<comment type="subcellular location">
    <subcellularLocation>
        <location evidence="1">Cell membrane</location>
        <topology evidence="1">Single-pass membrane protein</topology>
    </subcellularLocation>
    <subcellularLocation>
        <location evidence="7">Cell membrane</location>
        <topology evidence="7">Single-pass type II membrane protein</topology>
    </subcellularLocation>
</comment>
<evidence type="ECO:0000256" key="6">
    <source>
        <dbReference type="ARBA" id="ARBA00023136"/>
    </source>
</evidence>
<evidence type="ECO:0000313" key="9">
    <source>
        <dbReference type="Proteomes" id="UP000529417"/>
    </source>
</evidence>
<protein>
    <submittedName>
        <fullName evidence="8">Biopolymer transporter ExbD</fullName>
    </submittedName>
</protein>
<evidence type="ECO:0000256" key="7">
    <source>
        <dbReference type="RuleBase" id="RU003879"/>
    </source>
</evidence>
<dbReference type="GO" id="GO:0015031">
    <property type="term" value="P:protein transport"/>
    <property type="evidence" value="ECO:0007669"/>
    <property type="project" value="UniProtKB-KW"/>
</dbReference>
<keyword evidence="3" id="KW-1003">Cell membrane</keyword>
<dbReference type="GO" id="GO:0022857">
    <property type="term" value="F:transmembrane transporter activity"/>
    <property type="evidence" value="ECO:0007669"/>
    <property type="project" value="InterPro"/>
</dbReference>
<proteinExistence type="inferred from homology"/>
<keyword evidence="5" id="KW-1133">Transmembrane helix</keyword>
<dbReference type="Pfam" id="PF02472">
    <property type="entry name" value="ExbD"/>
    <property type="match status" value="1"/>
</dbReference>
<comment type="similarity">
    <text evidence="2 7">Belongs to the ExbD/TolR family.</text>
</comment>
<keyword evidence="7" id="KW-0653">Protein transport</keyword>
<keyword evidence="9" id="KW-1185">Reference proteome</keyword>